<keyword evidence="7" id="KW-0067">ATP-binding</keyword>
<dbReference type="GO" id="GO:0000155">
    <property type="term" value="F:phosphorelay sensor kinase activity"/>
    <property type="evidence" value="ECO:0007669"/>
    <property type="project" value="InterPro"/>
</dbReference>
<keyword evidence="13" id="KW-1185">Reference proteome</keyword>
<protein>
    <recommendedName>
        <fullName evidence="2">histidine kinase</fullName>
        <ecNumber evidence="2">2.7.13.3</ecNumber>
    </recommendedName>
</protein>
<dbReference type="InterPro" id="IPR003661">
    <property type="entry name" value="HisK_dim/P_dom"/>
</dbReference>
<gene>
    <name evidence="12" type="ORF">GGQ63_000044</name>
</gene>
<evidence type="ECO:0000256" key="1">
    <source>
        <dbReference type="ARBA" id="ARBA00000085"/>
    </source>
</evidence>
<dbReference type="CDD" id="cd00082">
    <property type="entry name" value="HisKA"/>
    <property type="match status" value="1"/>
</dbReference>
<comment type="caution">
    <text evidence="12">The sequence shown here is derived from an EMBL/GenBank/DDBJ whole genome shotgun (WGS) entry which is preliminary data.</text>
</comment>
<keyword evidence="3" id="KW-0597">Phosphoprotein</keyword>
<sequence>MTTPLPRPLPATDPPARTSADGSGRRLLLAILLVAAFIVPTAMASLIMRFHEQHEVREAQETTRKLALVLVSHFERTFEGVDRFLDGLAGVAEDASPEAMRWRLKAAKLPTSVLQVSFIDAQGQLVASNLVPPGRRIDLSDREHIRKHMSAGAEDSRLAVSKPVFGRVTGVWSVQFSKALRAPDGRLRGIIAASYEISDLRFYEALVPDGDGLVALIGDDGVIRASAPGARRLDGEVAAVALPDLPSANGPDPAWYGGVGSDGVRRIGAVVRSESYPVSVIVARSFASVLRESREFYLWVIGLAAGLGVTIVALALMVRRYAALGEALREQALQAGAQQREAQVLEAISRVPGICVLLVANGEVTRIGRSETCRMPDLIVDRIQRRDFLDRIRTGRVPATSVEHFSWNGEEYEIQLVVAELDEIRDRTRSDAGGEPAVVVFAVDQTAQRLQQNKLYQMSKMASLGELVTGLAHEINQPLGVIRLAANNALTGLRGGLPAEHTADKLDRILRQVKRMKAIIDHMRIFSRESPQGLQPAEAAGIVEGVLQVLGTETRVDDITLDFVPPAERLDVLCRREQIEQVLINLVLNARDAIRSRRASVPGLQGTIAIDIGRETIDGRPHVVLTVRDNGGGIPETALGKVFQPFFTTKPSGQGTGLGLSVSFGIVREHGGLLSAGNADGGAVFRIALPERGADAGETGPAQAAAERSASTSQAPA</sequence>
<evidence type="ECO:0000256" key="2">
    <source>
        <dbReference type="ARBA" id="ARBA00012438"/>
    </source>
</evidence>
<dbReference type="SUPFAM" id="SSF47384">
    <property type="entry name" value="Homodimeric domain of signal transducing histidine kinase"/>
    <property type="match status" value="1"/>
</dbReference>
<dbReference type="SMART" id="SM00387">
    <property type="entry name" value="HATPase_c"/>
    <property type="match status" value="1"/>
</dbReference>
<dbReference type="InterPro" id="IPR036097">
    <property type="entry name" value="HisK_dim/P_sf"/>
</dbReference>
<dbReference type="PANTHER" id="PTHR43065:SF10">
    <property type="entry name" value="PEROXIDE STRESS-ACTIVATED HISTIDINE KINASE MAK3"/>
    <property type="match status" value="1"/>
</dbReference>
<evidence type="ECO:0000256" key="10">
    <source>
        <dbReference type="SAM" id="Phobius"/>
    </source>
</evidence>
<keyword evidence="10" id="KW-0472">Membrane</keyword>
<dbReference type="SUPFAM" id="SSF55874">
    <property type="entry name" value="ATPase domain of HSP90 chaperone/DNA topoisomerase II/histidine kinase"/>
    <property type="match status" value="1"/>
</dbReference>
<dbReference type="CDD" id="cd12914">
    <property type="entry name" value="PDC1_DGC_like"/>
    <property type="match status" value="1"/>
</dbReference>
<feature type="transmembrane region" description="Helical" evidence="10">
    <location>
        <begin position="296"/>
        <end position="318"/>
    </location>
</feature>
<dbReference type="PANTHER" id="PTHR43065">
    <property type="entry name" value="SENSOR HISTIDINE KINASE"/>
    <property type="match status" value="1"/>
</dbReference>
<evidence type="ECO:0000256" key="5">
    <source>
        <dbReference type="ARBA" id="ARBA00022741"/>
    </source>
</evidence>
<dbReference type="AlphaFoldDB" id="A0A7W9FIY8"/>
<evidence type="ECO:0000256" key="3">
    <source>
        <dbReference type="ARBA" id="ARBA00022553"/>
    </source>
</evidence>
<evidence type="ECO:0000256" key="9">
    <source>
        <dbReference type="SAM" id="MobiDB-lite"/>
    </source>
</evidence>
<dbReference type="PRINTS" id="PR00344">
    <property type="entry name" value="BCTRLSENSOR"/>
</dbReference>
<dbReference type="Pfam" id="PF02518">
    <property type="entry name" value="HATPase_c"/>
    <property type="match status" value="1"/>
</dbReference>
<dbReference type="GO" id="GO:0005524">
    <property type="term" value="F:ATP binding"/>
    <property type="evidence" value="ECO:0007669"/>
    <property type="project" value="UniProtKB-KW"/>
</dbReference>
<accession>A0A7W9FIY8</accession>
<keyword evidence="10" id="KW-1133">Transmembrane helix</keyword>
<dbReference type="Gene3D" id="3.30.565.10">
    <property type="entry name" value="Histidine kinase-like ATPase, C-terminal domain"/>
    <property type="match status" value="1"/>
</dbReference>
<evidence type="ECO:0000313" key="12">
    <source>
        <dbReference type="EMBL" id="MBB5751001.1"/>
    </source>
</evidence>
<dbReference type="Proteomes" id="UP000523821">
    <property type="component" value="Unassembled WGS sequence"/>
</dbReference>
<name>A0A7W9FIY8_9HYPH</name>
<evidence type="ECO:0000256" key="4">
    <source>
        <dbReference type="ARBA" id="ARBA00022679"/>
    </source>
</evidence>
<evidence type="ECO:0000259" key="11">
    <source>
        <dbReference type="PROSITE" id="PS50109"/>
    </source>
</evidence>
<dbReference type="CDD" id="cd12915">
    <property type="entry name" value="PDC2_DGC_like"/>
    <property type="match status" value="1"/>
</dbReference>
<dbReference type="Pfam" id="PF00512">
    <property type="entry name" value="HisKA"/>
    <property type="match status" value="1"/>
</dbReference>
<feature type="compositionally biased region" description="Pro residues" evidence="9">
    <location>
        <begin position="1"/>
        <end position="13"/>
    </location>
</feature>
<feature type="region of interest" description="Disordered" evidence="9">
    <location>
        <begin position="1"/>
        <end position="21"/>
    </location>
</feature>
<dbReference type="InterPro" id="IPR004358">
    <property type="entry name" value="Sig_transdc_His_kin-like_C"/>
</dbReference>
<comment type="catalytic activity">
    <reaction evidence="1">
        <text>ATP + protein L-histidine = ADP + protein N-phospho-L-histidine.</text>
        <dbReference type="EC" id="2.7.13.3"/>
    </reaction>
</comment>
<evidence type="ECO:0000256" key="6">
    <source>
        <dbReference type="ARBA" id="ARBA00022777"/>
    </source>
</evidence>
<keyword evidence="10" id="KW-0812">Transmembrane</keyword>
<keyword evidence="8" id="KW-0902">Two-component regulatory system</keyword>
<dbReference type="InterPro" id="IPR036890">
    <property type="entry name" value="HATPase_C_sf"/>
</dbReference>
<keyword evidence="5" id="KW-0547">Nucleotide-binding</keyword>
<dbReference type="EMBL" id="JACHOO010000001">
    <property type="protein sequence ID" value="MBB5751001.1"/>
    <property type="molecule type" value="Genomic_DNA"/>
</dbReference>
<dbReference type="InterPro" id="IPR005467">
    <property type="entry name" value="His_kinase_dom"/>
</dbReference>
<feature type="transmembrane region" description="Helical" evidence="10">
    <location>
        <begin position="27"/>
        <end position="47"/>
    </location>
</feature>
<proteinExistence type="predicted"/>
<feature type="region of interest" description="Disordered" evidence="9">
    <location>
        <begin position="694"/>
        <end position="717"/>
    </location>
</feature>
<evidence type="ECO:0000313" key="13">
    <source>
        <dbReference type="Proteomes" id="UP000523821"/>
    </source>
</evidence>
<dbReference type="RefSeq" id="WP_183851593.1">
    <property type="nucleotide sequence ID" value="NZ_JACHOO010000001.1"/>
</dbReference>
<dbReference type="PROSITE" id="PS50109">
    <property type="entry name" value="HIS_KIN"/>
    <property type="match status" value="1"/>
</dbReference>
<dbReference type="InterPro" id="IPR003594">
    <property type="entry name" value="HATPase_dom"/>
</dbReference>
<evidence type="ECO:0000256" key="7">
    <source>
        <dbReference type="ARBA" id="ARBA00022840"/>
    </source>
</evidence>
<keyword evidence="6 12" id="KW-0418">Kinase</keyword>
<feature type="domain" description="Histidine kinase" evidence="11">
    <location>
        <begin position="470"/>
        <end position="693"/>
    </location>
</feature>
<dbReference type="SMART" id="SM00388">
    <property type="entry name" value="HisKA"/>
    <property type="match status" value="1"/>
</dbReference>
<organism evidence="12 13">
    <name type="scientific">Prosthecomicrobium pneumaticum</name>
    <dbReference type="NCBI Taxonomy" id="81895"/>
    <lineage>
        <taxon>Bacteria</taxon>
        <taxon>Pseudomonadati</taxon>
        <taxon>Pseudomonadota</taxon>
        <taxon>Alphaproteobacteria</taxon>
        <taxon>Hyphomicrobiales</taxon>
        <taxon>Kaistiaceae</taxon>
        <taxon>Prosthecomicrobium</taxon>
    </lineage>
</organism>
<dbReference type="EC" id="2.7.13.3" evidence="2"/>
<evidence type="ECO:0000256" key="8">
    <source>
        <dbReference type="ARBA" id="ARBA00023012"/>
    </source>
</evidence>
<reference evidence="12 13" key="1">
    <citation type="submission" date="2020-08" db="EMBL/GenBank/DDBJ databases">
        <title>Genomic Encyclopedia of Type Strains, Phase IV (KMG-IV): sequencing the most valuable type-strain genomes for metagenomic binning, comparative biology and taxonomic classification.</title>
        <authorList>
            <person name="Goeker M."/>
        </authorList>
    </citation>
    <scope>NUCLEOTIDE SEQUENCE [LARGE SCALE GENOMIC DNA]</scope>
    <source>
        <strain evidence="12 13">DSM 16268</strain>
    </source>
</reference>
<keyword evidence="4" id="KW-0808">Transferase</keyword>
<dbReference type="Gene3D" id="3.30.450.20">
    <property type="entry name" value="PAS domain"/>
    <property type="match status" value="2"/>
</dbReference>
<dbReference type="Gene3D" id="1.10.287.130">
    <property type="match status" value="1"/>
</dbReference>